<dbReference type="SMART" id="SM00855">
    <property type="entry name" value="PGAM"/>
    <property type="match status" value="1"/>
</dbReference>
<keyword evidence="1" id="KW-0324">Glycolysis</keyword>
<dbReference type="InterPro" id="IPR013078">
    <property type="entry name" value="His_Pase_superF_clade-1"/>
</dbReference>
<organism evidence="3 4">
    <name type="scientific">Paenibacillus ginsengarvi</name>
    <dbReference type="NCBI Taxonomy" id="400777"/>
    <lineage>
        <taxon>Bacteria</taxon>
        <taxon>Bacillati</taxon>
        <taxon>Bacillota</taxon>
        <taxon>Bacilli</taxon>
        <taxon>Bacillales</taxon>
        <taxon>Paenibacillaceae</taxon>
        <taxon>Paenibacillus</taxon>
    </lineage>
</organism>
<dbReference type="Pfam" id="PF00300">
    <property type="entry name" value="His_Phos_1"/>
    <property type="match status" value="1"/>
</dbReference>
<dbReference type="InterPro" id="IPR029033">
    <property type="entry name" value="His_PPase_superfam"/>
</dbReference>
<dbReference type="GO" id="GO:0005737">
    <property type="term" value="C:cytoplasm"/>
    <property type="evidence" value="ECO:0007669"/>
    <property type="project" value="TreeGrafter"/>
</dbReference>
<reference evidence="3 4" key="1">
    <citation type="journal article" date="2007" name="Int. J. Syst. Evol. Microbiol.">
        <title>Paenibacillus ginsengarvi sp. nov., isolated from soil from ginseng cultivation.</title>
        <authorList>
            <person name="Yoon M.H."/>
            <person name="Ten L.N."/>
            <person name="Im W.T."/>
        </authorList>
    </citation>
    <scope>NUCLEOTIDE SEQUENCE [LARGE SCALE GENOMIC DNA]</scope>
    <source>
        <strain evidence="3 4">KCTC 13059</strain>
    </source>
</reference>
<protein>
    <submittedName>
        <fullName evidence="3">Histidine phosphatase family protein</fullName>
    </submittedName>
</protein>
<proteinExistence type="predicted"/>
<sequence length="211" mass="23313">MTRLELFLIRHGESVTNTSKTPLADGGLTERGRGQADAMAACMAASGITRLFSSPLMRAVETAQPLARQTQLPIEVWLDAHEVWTGEGYRGPTTEKLAEMYPEVVYPEGTECDPLGWHCPGGETSETGFRRAERLLDRLRQQFTQGERVALVAHGALNRRFMLAALGLDYSSSLRPYGDNCSIWWLGLGGSRVLIRYVGPAIPGLFDYIKP</sequence>
<name>A0A3B0BDK7_9BACL</name>
<dbReference type="CDD" id="cd07067">
    <property type="entry name" value="HP_PGM_like"/>
    <property type="match status" value="1"/>
</dbReference>
<dbReference type="InterPro" id="IPR001345">
    <property type="entry name" value="PG/BPGM_mutase_AS"/>
</dbReference>
<keyword evidence="4" id="KW-1185">Reference proteome</keyword>
<evidence type="ECO:0000313" key="4">
    <source>
        <dbReference type="Proteomes" id="UP000282311"/>
    </source>
</evidence>
<dbReference type="PROSITE" id="PS00175">
    <property type="entry name" value="PG_MUTASE"/>
    <property type="match status" value="1"/>
</dbReference>
<dbReference type="SUPFAM" id="SSF53254">
    <property type="entry name" value="Phosphoglycerate mutase-like"/>
    <property type="match status" value="1"/>
</dbReference>
<evidence type="ECO:0000313" key="3">
    <source>
        <dbReference type="EMBL" id="RKN70156.1"/>
    </source>
</evidence>
<comment type="caution">
    <text evidence="3">The sequence shown here is derived from an EMBL/GenBank/DDBJ whole genome shotgun (WGS) entry which is preliminary data.</text>
</comment>
<dbReference type="Proteomes" id="UP000282311">
    <property type="component" value="Unassembled WGS sequence"/>
</dbReference>
<dbReference type="Gene3D" id="3.40.50.1240">
    <property type="entry name" value="Phosphoglycerate mutase-like"/>
    <property type="match status" value="1"/>
</dbReference>
<evidence type="ECO:0000256" key="2">
    <source>
        <dbReference type="ARBA" id="ARBA00023235"/>
    </source>
</evidence>
<evidence type="ECO:0000256" key="1">
    <source>
        <dbReference type="ARBA" id="ARBA00023152"/>
    </source>
</evidence>
<keyword evidence="2" id="KW-0413">Isomerase</keyword>
<dbReference type="InterPro" id="IPR050275">
    <property type="entry name" value="PGM_Phosphatase"/>
</dbReference>
<dbReference type="PANTHER" id="PTHR48100:SF1">
    <property type="entry name" value="HISTIDINE PHOSPHATASE FAMILY PROTEIN-RELATED"/>
    <property type="match status" value="1"/>
</dbReference>
<dbReference type="PANTHER" id="PTHR48100">
    <property type="entry name" value="BROAD-SPECIFICITY PHOSPHATASE YOR283W-RELATED"/>
    <property type="match status" value="1"/>
</dbReference>
<gene>
    <name evidence="3" type="ORF">D7M11_30885</name>
</gene>
<dbReference type="GO" id="GO:0016791">
    <property type="term" value="F:phosphatase activity"/>
    <property type="evidence" value="ECO:0007669"/>
    <property type="project" value="TreeGrafter"/>
</dbReference>
<dbReference type="AlphaFoldDB" id="A0A3B0BDK7"/>
<accession>A0A3B0BDK7</accession>
<dbReference type="EMBL" id="RBAH01000032">
    <property type="protein sequence ID" value="RKN70156.1"/>
    <property type="molecule type" value="Genomic_DNA"/>
</dbReference>